<dbReference type="Proteomes" id="UP000050525">
    <property type="component" value="Unassembled WGS sequence"/>
</dbReference>
<keyword evidence="2" id="KW-1185">Reference proteome</keyword>
<dbReference type="AlphaFoldDB" id="A0A151NH93"/>
<accession>A0A151NH93</accession>
<evidence type="ECO:0000313" key="1">
    <source>
        <dbReference type="EMBL" id="KYO36009.1"/>
    </source>
</evidence>
<comment type="caution">
    <text evidence="1">The sequence shown here is derived from an EMBL/GenBank/DDBJ whole genome shotgun (WGS) entry which is preliminary data.</text>
</comment>
<proteinExistence type="predicted"/>
<reference evidence="1 2" key="1">
    <citation type="journal article" date="2012" name="Genome Biol.">
        <title>Sequencing three crocodilian genomes to illuminate the evolution of archosaurs and amniotes.</title>
        <authorList>
            <person name="St John J.A."/>
            <person name="Braun E.L."/>
            <person name="Isberg S.R."/>
            <person name="Miles L.G."/>
            <person name="Chong A.Y."/>
            <person name="Gongora J."/>
            <person name="Dalzell P."/>
            <person name="Moran C."/>
            <person name="Bed'hom B."/>
            <person name="Abzhanov A."/>
            <person name="Burgess S.C."/>
            <person name="Cooksey A.M."/>
            <person name="Castoe T.A."/>
            <person name="Crawford N.G."/>
            <person name="Densmore L.D."/>
            <person name="Drew J.C."/>
            <person name="Edwards S.V."/>
            <person name="Faircloth B.C."/>
            <person name="Fujita M.K."/>
            <person name="Greenwold M.J."/>
            <person name="Hoffmann F.G."/>
            <person name="Howard J.M."/>
            <person name="Iguchi T."/>
            <person name="Janes D.E."/>
            <person name="Khan S.Y."/>
            <person name="Kohno S."/>
            <person name="de Koning A.J."/>
            <person name="Lance S.L."/>
            <person name="McCarthy F.M."/>
            <person name="McCormack J.E."/>
            <person name="Merchant M.E."/>
            <person name="Peterson D.G."/>
            <person name="Pollock D.D."/>
            <person name="Pourmand N."/>
            <person name="Raney B.J."/>
            <person name="Roessler K.A."/>
            <person name="Sanford J.R."/>
            <person name="Sawyer R.H."/>
            <person name="Schmidt C.J."/>
            <person name="Triplett E.W."/>
            <person name="Tuberville T.D."/>
            <person name="Venegas-Anaya M."/>
            <person name="Howard J.T."/>
            <person name="Jarvis E.D."/>
            <person name="Guillette L.J.Jr."/>
            <person name="Glenn T.C."/>
            <person name="Green R.E."/>
            <person name="Ray D.A."/>
        </authorList>
    </citation>
    <scope>NUCLEOTIDE SEQUENCE [LARGE SCALE GENOMIC DNA]</scope>
    <source>
        <strain evidence="1">KSC_2009_1</strain>
    </source>
</reference>
<protein>
    <submittedName>
        <fullName evidence="1">Uncharacterized protein</fullName>
    </submittedName>
</protein>
<sequence>MYYPGCGVNPFQSREIPTRFTGGHIYSASHGDPICPASCVGWWSEAEFYQHPLRFHIPKSNLVLQMRLTTTSLEKCAPEILPILKHLPHPCSCGTAFSLCKTDEQNRPTKVPLHTNR</sequence>
<dbReference type="EMBL" id="AKHW03003034">
    <property type="protein sequence ID" value="KYO36009.1"/>
    <property type="molecule type" value="Genomic_DNA"/>
</dbReference>
<organism evidence="1 2">
    <name type="scientific">Alligator mississippiensis</name>
    <name type="common">American alligator</name>
    <dbReference type="NCBI Taxonomy" id="8496"/>
    <lineage>
        <taxon>Eukaryota</taxon>
        <taxon>Metazoa</taxon>
        <taxon>Chordata</taxon>
        <taxon>Craniata</taxon>
        <taxon>Vertebrata</taxon>
        <taxon>Euteleostomi</taxon>
        <taxon>Archelosauria</taxon>
        <taxon>Archosauria</taxon>
        <taxon>Crocodylia</taxon>
        <taxon>Alligatoridae</taxon>
        <taxon>Alligatorinae</taxon>
        <taxon>Alligator</taxon>
    </lineage>
</organism>
<name>A0A151NH93_ALLMI</name>
<evidence type="ECO:0000313" key="2">
    <source>
        <dbReference type="Proteomes" id="UP000050525"/>
    </source>
</evidence>
<gene>
    <name evidence="1" type="ORF">Y1Q_0011996</name>
</gene>